<keyword evidence="1" id="KW-0732">Signal</keyword>
<evidence type="ECO:0000313" key="2">
    <source>
        <dbReference type="EMBL" id="SDS57030.1"/>
    </source>
</evidence>
<evidence type="ECO:0008006" key="4">
    <source>
        <dbReference type="Google" id="ProtNLM"/>
    </source>
</evidence>
<sequence>MKNLNLITLIALIAVMYSCHKNNSNNNVLADGTYSGQFTAYTALTSGTTTDTFVIKLAYPSYSSYTSLQSNTVTAQGSYKVSGSQITFTNTILFNVNVDTKAAVNGTYNFKVNDNTLTLTQTTNDYTASYDLKRQ</sequence>
<name>A0A1H1T9V0_MUCMA</name>
<keyword evidence="3" id="KW-1185">Reference proteome</keyword>
<reference evidence="2 3" key="1">
    <citation type="submission" date="2016-10" db="EMBL/GenBank/DDBJ databases">
        <authorList>
            <person name="de Groot N.N."/>
        </authorList>
    </citation>
    <scope>NUCLEOTIDE SEQUENCE [LARGE SCALE GENOMIC DNA]</scope>
    <source>
        <strain evidence="2 3">MP1X4</strain>
    </source>
</reference>
<dbReference type="STRING" id="652787.SAMN05216490_1397"/>
<dbReference type="Proteomes" id="UP000199679">
    <property type="component" value="Chromosome I"/>
</dbReference>
<evidence type="ECO:0000256" key="1">
    <source>
        <dbReference type="SAM" id="SignalP"/>
    </source>
</evidence>
<protein>
    <recommendedName>
        <fullName evidence="4">Lipocalin-like domain-containing protein</fullName>
    </recommendedName>
</protein>
<accession>A0A1H1T9V0</accession>
<gene>
    <name evidence="2" type="ORF">SAMN05216490_1397</name>
</gene>
<feature type="signal peptide" evidence="1">
    <location>
        <begin position="1"/>
        <end position="21"/>
    </location>
</feature>
<dbReference type="PROSITE" id="PS51257">
    <property type="entry name" value="PROKAR_LIPOPROTEIN"/>
    <property type="match status" value="1"/>
</dbReference>
<dbReference type="AlphaFoldDB" id="A0A1H1T9V0"/>
<proteinExistence type="predicted"/>
<evidence type="ECO:0000313" key="3">
    <source>
        <dbReference type="Proteomes" id="UP000199679"/>
    </source>
</evidence>
<feature type="chain" id="PRO_5009260947" description="Lipocalin-like domain-containing protein" evidence="1">
    <location>
        <begin position="22"/>
        <end position="135"/>
    </location>
</feature>
<organism evidence="2 3">
    <name type="scientific">Mucilaginibacter mallensis</name>
    <dbReference type="NCBI Taxonomy" id="652787"/>
    <lineage>
        <taxon>Bacteria</taxon>
        <taxon>Pseudomonadati</taxon>
        <taxon>Bacteroidota</taxon>
        <taxon>Sphingobacteriia</taxon>
        <taxon>Sphingobacteriales</taxon>
        <taxon>Sphingobacteriaceae</taxon>
        <taxon>Mucilaginibacter</taxon>
    </lineage>
</organism>
<dbReference type="EMBL" id="LT629740">
    <property type="protein sequence ID" value="SDS57030.1"/>
    <property type="molecule type" value="Genomic_DNA"/>
</dbReference>
<dbReference type="RefSeq" id="WP_091370644.1">
    <property type="nucleotide sequence ID" value="NZ_LT629740.1"/>
</dbReference>